<name>A0A1F4RF78_UNCSA</name>
<protein>
    <recommendedName>
        <fullName evidence="1">HepT-like domain-containing protein</fullName>
    </recommendedName>
</protein>
<evidence type="ECO:0000313" key="3">
    <source>
        <dbReference type="Proteomes" id="UP000176938"/>
    </source>
</evidence>
<evidence type="ECO:0000313" key="2">
    <source>
        <dbReference type="EMBL" id="OGC06776.1"/>
    </source>
</evidence>
<dbReference type="AlphaFoldDB" id="A0A1F4RF78"/>
<evidence type="ECO:0000259" key="1">
    <source>
        <dbReference type="Pfam" id="PF20797"/>
    </source>
</evidence>
<gene>
    <name evidence="2" type="ORF">A3H38_00525</name>
</gene>
<dbReference type="InterPro" id="IPR037038">
    <property type="entry name" value="HepT-like_sf"/>
</dbReference>
<comment type="caution">
    <text evidence="2">The sequence shown here is derived from an EMBL/GenBank/DDBJ whole genome shotgun (WGS) entry which is preliminary data.</text>
</comment>
<dbReference type="InterPro" id="IPR048769">
    <property type="entry name" value="HepT-like_dom"/>
</dbReference>
<dbReference type="Proteomes" id="UP000176938">
    <property type="component" value="Unassembled WGS sequence"/>
</dbReference>
<dbReference type="Gene3D" id="1.20.120.580">
    <property type="entry name" value="bsu32300-like"/>
    <property type="match status" value="1"/>
</dbReference>
<proteinExistence type="predicted"/>
<accession>A0A1F4RF78</accession>
<reference evidence="2 3" key="1">
    <citation type="journal article" date="2016" name="Nat. Commun.">
        <title>Thousands of microbial genomes shed light on interconnected biogeochemical processes in an aquifer system.</title>
        <authorList>
            <person name="Anantharaman K."/>
            <person name="Brown C.T."/>
            <person name="Hug L.A."/>
            <person name="Sharon I."/>
            <person name="Castelle C.J."/>
            <person name="Probst A.J."/>
            <person name="Thomas B.C."/>
            <person name="Singh A."/>
            <person name="Wilkins M.J."/>
            <person name="Karaoz U."/>
            <person name="Brodie E.L."/>
            <person name="Williams K.H."/>
            <person name="Hubbard S.S."/>
            <person name="Banfield J.F."/>
        </authorList>
    </citation>
    <scope>NUCLEOTIDE SEQUENCE [LARGE SCALE GENOMIC DNA]</scope>
</reference>
<organism evidence="2 3">
    <name type="scientific">candidate division WOR-1 bacterium RIFCSPLOWO2_02_FULL_46_20</name>
    <dbReference type="NCBI Taxonomy" id="1802567"/>
    <lineage>
        <taxon>Bacteria</taxon>
        <taxon>Bacillati</taxon>
        <taxon>Saganbacteria</taxon>
    </lineage>
</organism>
<dbReference type="Pfam" id="PF20797">
    <property type="entry name" value="HepT-like_2"/>
    <property type="match status" value="1"/>
</dbReference>
<feature type="domain" description="HepT-like" evidence="1">
    <location>
        <begin position="42"/>
        <end position="138"/>
    </location>
</feature>
<sequence>MTKDRTKEYCEAEFENIDATVAELVLITEPGKAAYSTADLAAMATFIHNIYNGIENILKRVLTLKKKQTKEGAAWHKDLLKTSVKADIISPDLCSILAKYLSFRHFFIHGYGFTLKWEALQPLVANIDKTLRDFKTAVYRHLV</sequence>
<dbReference type="EMBL" id="METP01000015">
    <property type="protein sequence ID" value="OGC06776.1"/>
    <property type="molecule type" value="Genomic_DNA"/>
</dbReference>